<evidence type="ECO:0000256" key="2">
    <source>
        <dbReference type="ARBA" id="ARBA00022723"/>
    </source>
</evidence>
<dbReference type="AlphaFoldDB" id="A0A135L475"/>
<dbReference type="Proteomes" id="UP000070352">
    <property type="component" value="Unassembled WGS sequence"/>
</dbReference>
<evidence type="ECO:0000259" key="5">
    <source>
        <dbReference type="SMART" id="SM00849"/>
    </source>
</evidence>
<comment type="caution">
    <text evidence="6">The sequence shown here is derived from an EMBL/GenBank/DDBJ whole genome shotgun (WGS) entry which is preliminary data.</text>
</comment>
<dbReference type="InterPro" id="IPR036866">
    <property type="entry name" value="RibonucZ/Hydroxyglut_hydro"/>
</dbReference>
<dbReference type="InterPro" id="IPR001279">
    <property type="entry name" value="Metallo-B-lactamas"/>
</dbReference>
<name>A0A135L475_9BACI</name>
<dbReference type="Gene3D" id="3.60.15.10">
    <property type="entry name" value="Ribonuclease Z/Hydroxyacylglutathione hydrolase-like"/>
    <property type="match status" value="1"/>
</dbReference>
<keyword evidence="4" id="KW-0862">Zinc</keyword>
<evidence type="ECO:0000256" key="1">
    <source>
        <dbReference type="ARBA" id="ARBA00001947"/>
    </source>
</evidence>
<dbReference type="PANTHER" id="PTHR46233:SF3">
    <property type="entry name" value="HYDROXYACYLGLUTATHIONE HYDROLASE GLOC"/>
    <property type="match status" value="1"/>
</dbReference>
<sequence length="205" mass="23495">MQIERFILGDFQMNSYLLIEGKDAILIDVGFDPFSIEKFIKEKELTLKAILLTHAHLDHIGGLEQIRERFKVPVYLHQEEKEWLSRPQLNGSEIFPFFGEVKCKPADVLLCDLDSLEIESFFIEVIHTPGHTPGGISYYLKPFLFSGDTLFKQSIGRTDLNGGNYDQLLKSIHEKLFTLPDETVVYPGHGEKTTIGFEKEMNPYV</sequence>
<dbReference type="GO" id="GO:0016787">
    <property type="term" value="F:hydrolase activity"/>
    <property type="evidence" value="ECO:0007669"/>
    <property type="project" value="UniProtKB-KW"/>
</dbReference>
<evidence type="ECO:0000256" key="3">
    <source>
        <dbReference type="ARBA" id="ARBA00022801"/>
    </source>
</evidence>
<proteinExistence type="predicted"/>
<feature type="domain" description="Metallo-beta-lactamase" evidence="5">
    <location>
        <begin position="12"/>
        <end position="189"/>
    </location>
</feature>
<dbReference type="Pfam" id="PF00753">
    <property type="entry name" value="Lactamase_B"/>
    <property type="match status" value="1"/>
</dbReference>
<accession>A0A135L475</accession>
<keyword evidence="3" id="KW-0378">Hydrolase</keyword>
<dbReference type="SUPFAM" id="SSF56281">
    <property type="entry name" value="Metallo-hydrolase/oxidoreductase"/>
    <property type="match status" value="1"/>
</dbReference>
<protein>
    <recommendedName>
        <fullName evidence="5">Metallo-beta-lactamase domain-containing protein</fullName>
    </recommendedName>
</protein>
<evidence type="ECO:0000256" key="4">
    <source>
        <dbReference type="ARBA" id="ARBA00022833"/>
    </source>
</evidence>
<dbReference type="GO" id="GO:0046872">
    <property type="term" value="F:metal ion binding"/>
    <property type="evidence" value="ECO:0007669"/>
    <property type="project" value="UniProtKB-KW"/>
</dbReference>
<gene>
    <name evidence="6" type="ORF">U473_07030</name>
</gene>
<evidence type="ECO:0000313" key="6">
    <source>
        <dbReference type="EMBL" id="KXG43792.1"/>
    </source>
</evidence>
<dbReference type="CDD" id="cd06262">
    <property type="entry name" value="metallo-hydrolase-like_MBL-fold"/>
    <property type="match status" value="1"/>
</dbReference>
<keyword evidence="7" id="KW-1185">Reference proteome</keyword>
<dbReference type="STRING" id="1413211.U473_07030"/>
<evidence type="ECO:0000313" key="7">
    <source>
        <dbReference type="Proteomes" id="UP000070352"/>
    </source>
</evidence>
<comment type="cofactor">
    <cofactor evidence="1">
        <name>Zn(2+)</name>
        <dbReference type="ChEBI" id="CHEBI:29105"/>
    </cofactor>
</comment>
<keyword evidence="2" id="KW-0479">Metal-binding</keyword>
<dbReference type="EMBL" id="LSKU01000001">
    <property type="protein sequence ID" value="KXG43792.1"/>
    <property type="molecule type" value="Genomic_DNA"/>
</dbReference>
<dbReference type="RefSeq" id="WP_068724740.1">
    <property type="nucleotide sequence ID" value="NZ_LSKU01000001.1"/>
</dbReference>
<reference evidence="6 7" key="1">
    <citation type="submission" date="2016-02" db="EMBL/GenBank/DDBJ databases">
        <title>Draft Genome for Tepidibacillus decaturensis nov. sp. Strain Z9, an Anaerobic, Moderately Thermophilic and Heterotrophic Bacterium from Deep Subsurface of the Illinois Basin, USA.</title>
        <authorList>
            <person name="Dong Y."/>
            <person name="Chang J.Y."/>
            <person name="Sanford R."/>
            <person name="Fouke B.W."/>
        </authorList>
    </citation>
    <scope>NUCLEOTIDE SEQUENCE [LARGE SCALE GENOMIC DNA]</scope>
    <source>
        <strain evidence="6 7">Z9</strain>
    </source>
</reference>
<organism evidence="6 7">
    <name type="scientific">Tepidibacillus decaturensis</name>
    <dbReference type="NCBI Taxonomy" id="1413211"/>
    <lineage>
        <taxon>Bacteria</taxon>
        <taxon>Bacillati</taxon>
        <taxon>Bacillota</taxon>
        <taxon>Bacilli</taxon>
        <taxon>Bacillales</taxon>
        <taxon>Bacillaceae</taxon>
        <taxon>Tepidibacillus</taxon>
    </lineage>
</organism>
<dbReference type="SMART" id="SM00849">
    <property type="entry name" value="Lactamase_B"/>
    <property type="match status" value="1"/>
</dbReference>
<dbReference type="InterPro" id="IPR051453">
    <property type="entry name" value="MBL_Glyoxalase_II"/>
</dbReference>
<dbReference type="OrthoDB" id="9802248at2"/>
<dbReference type="PANTHER" id="PTHR46233">
    <property type="entry name" value="HYDROXYACYLGLUTATHIONE HYDROLASE GLOC"/>
    <property type="match status" value="1"/>
</dbReference>